<keyword evidence="1" id="KW-0802">TPR repeat</keyword>
<dbReference type="PROSITE" id="PS50005">
    <property type="entry name" value="TPR"/>
    <property type="match status" value="1"/>
</dbReference>
<gene>
    <name evidence="3" type="ORF">EKG83_24340</name>
</gene>
<keyword evidence="4" id="KW-1185">Reference proteome</keyword>
<dbReference type="KEGG" id="ssyi:EKG83_24340"/>
<dbReference type="Pfam" id="PF13424">
    <property type="entry name" value="TPR_12"/>
    <property type="match status" value="1"/>
</dbReference>
<dbReference type="OrthoDB" id="3275754at2"/>
<feature type="compositionally biased region" description="Low complexity" evidence="2">
    <location>
        <begin position="17"/>
        <end position="29"/>
    </location>
</feature>
<dbReference type="Pfam" id="PF13374">
    <property type="entry name" value="TPR_10"/>
    <property type="match status" value="1"/>
</dbReference>
<dbReference type="AlphaFoldDB" id="A0A5Q0H1X4"/>
<dbReference type="Proteomes" id="UP000325787">
    <property type="component" value="Chromosome"/>
</dbReference>
<evidence type="ECO:0000313" key="3">
    <source>
        <dbReference type="EMBL" id="QFZ20129.1"/>
    </source>
</evidence>
<protein>
    <submittedName>
        <fullName evidence="3">Tetratricopeptide repeat protein</fullName>
    </submittedName>
</protein>
<feature type="region of interest" description="Disordered" evidence="2">
    <location>
        <begin position="1"/>
        <end position="34"/>
    </location>
</feature>
<feature type="repeat" description="TPR" evidence="1">
    <location>
        <begin position="546"/>
        <end position="579"/>
    </location>
</feature>
<name>A0A5Q0H1X4_SACSY</name>
<evidence type="ECO:0000256" key="2">
    <source>
        <dbReference type="SAM" id="MobiDB-lite"/>
    </source>
</evidence>
<proteinExistence type="predicted"/>
<dbReference type="SUPFAM" id="SSF52540">
    <property type="entry name" value="P-loop containing nucleoside triphosphate hydrolases"/>
    <property type="match status" value="1"/>
</dbReference>
<dbReference type="PANTHER" id="PTHR47691">
    <property type="entry name" value="REGULATOR-RELATED"/>
    <property type="match status" value="1"/>
</dbReference>
<dbReference type="InterPro" id="IPR027417">
    <property type="entry name" value="P-loop_NTPase"/>
</dbReference>
<dbReference type="EMBL" id="CP034550">
    <property type="protein sequence ID" value="QFZ20129.1"/>
    <property type="molecule type" value="Genomic_DNA"/>
</dbReference>
<dbReference type="SUPFAM" id="SSF48452">
    <property type="entry name" value="TPR-like"/>
    <property type="match status" value="1"/>
</dbReference>
<accession>A0A5Q0H1X4</accession>
<feature type="region of interest" description="Disordered" evidence="2">
    <location>
        <begin position="740"/>
        <end position="767"/>
    </location>
</feature>
<evidence type="ECO:0000256" key="1">
    <source>
        <dbReference type="PROSITE-ProRule" id="PRU00339"/>
    </source>
</evidence>
<reference evidence="4" key="1">
    <citation type="journal article" date="2021" name="Curr. Microbiol.">
        <title>Complete genome of nocamycin-producing strain Saccharothrix syringae NRRL B-16468 reveals the biosynthetic potential for secondary metabolites.</title>
        <authorList>
            <person name="Mo X."/>
            <person name="Yang S."/>
        </authorList>
    </citation>
    <scope>NUCLEOTIDE SEQUENCE [LARGE SCALE GENOMIC DNA]</scope>
    <source>
        <strain evidence="4">ATCC 51364 / DSM 43886 / JCM 6844 / KCTC 9398 / NBRC 14523 / NRRL B-16468 / INA 2240</strain>
    </source>
</reference>
<dbReference type="PRINTS" id="PR00364">
    <property type="entry name" value="DISEASERSIST"/>
</dbReference>
<sequence>MHQSTTGSGRCPPVVPAAPGQPDDPGPAVRDGGPQVEVRNAVSGDAGSVVQVGVVHGDVHLHAPSPPSAPVVPRQLPAAPGVFAGRVVELAALDRVLGGDSDVPVAAGRSVAGKSAAAGGPAGRSVVISAIGGAGGIGKTCLALTWAHRNLDRFPDGQLFVDLHGFSPTGQPTDPADAVRGFLTALGADPDGLPADLDALAGSYRGLVAGRRVLVVLDNAATADQVVPLLPGTPTCTVLVTGRTTLPSLIDRYGARHLHLDVLTPAEARTLLAARLGGRLTDDTVTDDLVELCGRHPLALAITARHAATHPRVPLAELAAELRDLGLEALDHDTDPAASLPAVLSWSLRRLTDEQRRVFALLGTAPGPDIDLPAATSLTGLPPARTRKALHTLEDASLLDRRPHGRYAMHDLVRAYAATTAHDLPEPVRRAALDRVVDHYLHTSHTAEHLLQPHRPPIRLAPPAPGTDPEPLPDHAAALTWLDTHHPHLLAAQRTAAAHHRHQTVWHLAWTLYTFQRRRGHRHDALAVWRTAVEAAERLPDPVARIRSHRLLGDAHADLGQHERAIGHLHRALELAEHHHDPLEQALTHHILAPVWGRSGDDRRALEHSRRALECYRAVGRPAWVASALNLVGWYAARLGDHDTARDHCRAALALHRRHRYPEGEAATLDSLGYVEHLTGHHRRAVDHYRRALALYRTLGNAAETATTLDNLGHPLAALGRPDRARAAWREALELLRQQGRDAEAERVRRQLDDLGPAPGEDGRDDG</sequence>
<dbReference type="PANTHER" id="PTHR47691:SF3">
    <property type="entry name" value="HTH-TYPE TRANSCRIPTIONAL REGULATOR RV0890C-RELATED"/>
    <property type="match status" value="1"/>
</dbReference>
<dbReference type="InterPro" id="IPR019734">
    <property type="entry name" value="TPR_rpt"/>
</dbReference>
<dbReference type="Gene3D" id="1.25.40.10">
    <property type="entry name" value="Tetratricopeptide repeat domain"/>
    <property type="match status" value="1"/>
</dbReference>
<dbReference type="Gene3D" id="3.40.50.300">
    <property type="entry name" value="P-loop containing nucleotide triphosphate hydrolases"/>
    <property type="match status" value="1"/>
</dbReference>
<feature type="compositionally biased region" description="Basic and acidic residues" evidence="2">
    <location>
        <begin position="740"/>
        <end position="753"/>
    </location>
</feature>
<evidence type="ECO:0000313" key="4">
    <source>
        <dbReference type="Proteomes" id="UP000325787"/>
    </source>
</evidence>
<dbReference type="SMART" id="SM00028">
    <property type="entry name" value="TPR"/>
    <property type="match status" value="4"/>
</dbReference>
<dbReference type="InterPro" id="IPR011990">
    <property type="entry name" value="TPR-like_helical_dom_sf"/>
</dbReference>
<organism evidence="3 4">
    <name type="scientific">Saccharothrix syringae</name>
    <name type="common">Nocardiopsis syringae</name>
    <dbReference type="NCBI Taxonomy" id="103733"/>
    <lineage>
        <taxon>Bacteria</taxon>
        <taxon>Bacillati</taxon>
        <taxon>Actinomycetota</taxon>
        <taxon>Actinomycetes</taxon>
        <taxon>Pseudonocardiales</taxon>
        <taxon>Pseudonocardiaceae</taxon>
        <taxon>Saccharothrix</taxon>
    </lineage>
</organism>